<sequence>MWRGRSVTVAGGAGFIGARLTRALVEQGANAAVLVRETTDTRRLDTILPPERIDRVNFADRKDLERALALRSPDTVFHLAQGVARGAAMTPAALRDAVAVDQTGLLTLLDALADSGAPVRAFVRAGSIAEYGSTETPARETDAGRPTGIYQTVSLGSTVLLQGLADGLPFPAITLRLALVYGPDQSEAFFVPAAIRSALQTGMISLRAPGDIRDYIHVDDVVAGMLAVAEAPEQAAPVMNLSTGQGRSLAAVAAGIAAATGAKVRYEGAPDATSANPFIHADPSLLSGLYGWAPKTSFAAGIETLVREMTHG</sequence>
<accession>A0A6B0TVP2</accession>
<dbReference type="AlphaFoldDB" id="A0A6B0TVP2"/>
<proteinExistence type="inferred from homology"/>
<organism evidence="4 5">
    <name type="scientific">Oceanomicrobium pacificus</name>
    <dbReference type="NCBI Taxonomy" id="2692916"/>
    <lineage>
        <taxon>Bacteria</taxon>
        <taxon>Pseudomonadati</taxon>
        <taxon>Pseudomonadota</taxon>
        <taxon>Alphaproteobacteria</taxon>
        <taxon>Rhodobacterales</taxon>
        <taxon>Paracoccaceae</taxon>
        <taxon>Oceanomicrobium</taxon>
    </lineage>
</organism>
<name>A0A6B0TVP2_9RHOB</name>
<dbReference type="InterPro" id="IPR001509">
    <property type="entry name" value="Epimerase_deHydtase"/>
</dbReference>
<dbReference type="Pfam" id="PF01370">
    <property type="entry name" value="Epimerase"/>
    <property type="match status" value="1"/>
</dbReference>
<evidence type="ECO:0000313" key="4">
    <source>
        <dbReference type="EMBL" id="MXU65224.1"/>
    </source>
</evidence>
<evidence type="ECO:0000259" key="3">
    <source>
        <dbReference type="Pfam" id="PF01370"/>
    </source>
</evidence>
<evidence type="ECO:0000256" key="2">
    <source>
        <dbReference type="ARBA" id="ARBA00007637"/>
    </source>
</evidence>
<dbReference type="InterPro" id="IPR036291">
    <property type="entry name" value="NAD(P)-bd_dom_sf"/>
</dbReference>
<protein>
    <submittedName>
        <fullName evidence="4">NAD-dependent epimerase/dehydratase family protein</fullName>
    </submittedName>
</protein>
<dbReference type="Proteomes" id="UP000436016">
    <property type="component" value="Unassembled WGS sequence"/>
</dbReference>
<dbReference type="EMBL" id="WUWG01000003">
    <property type="protein sequence ID" value="MXU65224.1"/>
    <property type="molecule type" value="Genomic_DNA"/>
</dbReference>
<feature type="domain" description="NAD-dependent epimerase/dehydratase" evidence="3">
    <location>
        <begin position="7"/>
        <end position="239"/>
    </location>
</feature>
<reference evidence="4 5" key="1">
    <citation type="submission" date="2019-12" db="EMBL/GenBank/DDBJ databases">
        <title>Strain KN286 was isolated from seawater, which was collected from Caroline Seamount in the tropical western Pacific.</title>
        <authorList>
            <person name="Wang Q."/>
        </authorList>
    </citation>
    <scope>NUCLEOTIDE SEQUENCE [LARGE SCALE GENOMIC DNA]</scope>
    <source>
        <strain evidence="4 5">KN286</strain>
    </source>
</reference>
<dbReference type="PANTHER" id="PTHR43000">
    <property type="entry name" value="DTDP-D-GLUCOSE 4,6-DEHYDRATASE-RELATED"/>
    <property type="match status" value="1"/>
</dbReference>
<comment type="caution">
    <text evidence="4">The sequence shown here is derived from an EMBL/GenBank/DDBJ whole genome shotgun (WGS) entry which is preliminary data.</text>
</comment>
<dbReference type="Gene3D" id="3.90.25.10">
    <property type="entry name" value="UDP-galactose 4-epimerase, domain 1"/>
    <property type="match status" value="1"/>
</dbReference>
<dbReference type="RefSeq" id="WP_160853516.1">
    <property type="nucleotide sequence ID" value="NZ_WUWG01000003.1"/>
</dbReference>
<comment type="pathway">
    <text evidence="1">Bacterial outer membrane biogenesis; LPS O-antigen biosynthesis.</text>
</comment>
<dbReference type="SUPFAM" id="SSF51735">
    <property type="entry name" value="NAD(P)-binding Rossmann-fold domains"/>
    <property type="match status" value="1"/>
</dbReference>
<keyword evidence="5" id="KW-1185">Reference proteome</keyword>
<comment type="similarity">
    <text evidence="2">Belongs to the NAD(P)-dependent epimerase/dehydratase family.</text>
</comment>
<gene>
    <name evidence="4" type="ORF">GSH16_07175</name>
</gene>
<dbReference type="Gene3D" id="3.40.50.720">
    <property type="entry name" value="NAD(P)-binding Rossmann-like Domain"/>
    <property type="match status" value="1"/>
</dbReference>
<evidence type="ECO:0000313" key="5">
    <source>
        <dbReference type="Proteomes" id="UP000436016"/>
    </source>
</evidence>
<evidence type="ECO:0000256" key="1">
    <source>
        <dbReference type="ARBA" id="ARBA00005125"/>
    </source>
</evidence>